<dbReference type="Proteomes" id="UP000291892">
    <property type="component" value="Unassembled WGS sequence"/>
</dbReference>
<reference evidence="3 4" key="1">
    <citation type="submission" date="2019-02" db="EMBL/GenBank/DDBJ databases">
        <title>The genomic architecture of introgression among sibling species of bacteria.</title>
        <authorList>
            <person name="Cavassim M.I.A."/>
            <person name="Moeskjaer S."/>
            <person name="Moslemi C."/>
            <person name="Fields B."/>
            <person name="Bachmann A."/>
            <person name="Vilhjalmsson B."/>
            <person name="Schierup M.H."/>
            <person name="Young J.P.W."/>
            <person name="Andersen S.U."/>
        </authorList>
    </citation>
    <scope>NUCLEOTIDE SEQUENCE [LARGE SCALE GENOMIC DNA]</scope>
    <source>
        <strain evidence="2 3">SM42</strain>
        <strain evidence="1 4">SM92</strain>
    </source>
</reference>
<sequence length="77" mass="8630">MTELANFIRLTEDGTYLDGVVRWKSRSRSSTSLILLLSNKTTSYELLQPFDPFGLANFALLDLINGRICPAIFHGPL</sequence>
<organism evidence="2 3">
    <name type="scientific">Rhizobium ruizarguesonis</name>
    <dbReference type="NCBI Taxonomy" id="2081791"/>
    <lineage>
        <taxon>Bacteria</taxon>
        <taxon>Pseudomonadati</taxon>
        <taxon>Pseudomonadota</taxon>
        <taxon>Alphaproteobacteria</taxon>
        <taxon>Hyphomicrobiales</taxon>
        <taxon>Rhizobiaceae</taxon>
        <taxon>Rhizobium/Agrobacterium group</taxon>
        <taxon>Rhizobium</taxon>
    </lineage>
</organism>
<dbReference type="Proteomes" id="UP000294215">
    <property type="component" value="Unassembled WGS sequence"/>
</dbReference>
<dbReference type="AlphaFoldDB" id="A0AAE8PQX9"/>
<protein>
    <submittedName>
        <fullName evidence="2">Uncharacterized protein</fullName>
    </submittedName>
</protein>
<dbReference type="EMBL" id="SIMR01000007">
    <property type="protein sequence ID" value="TBC02260.1"/>
    <property type="molecule type" value="Genomic_DNA"/>
</dbReference>
<dbReference type="EMBL" id="SIKX01000001">
    <property type="protein sequence ID" value="TBF18813.1"/>
    <property type="molecule type" value="Genomic_DNA"/>
</dbReference>
<evidence type="ECO:0000313" key="1">
    <source>
        <dbReference type="EMBL" id="TBC02260.1"/>
    </source>
</evidence>
<name>A0AAE8PQX9_9HYPH</name>
<evidence type="ECO:0000313" key="4">
    <source>
        <dbReference type="Proteomes" id="UP000294215"/>
    </source>
</evidence>
<dbReference type="RefSeq" id="WP_027688398.1">
    <property type="nucleotide sequence ID" value="NZ_CP088108.1"/>
</dbReference>
<accession>A0AAE8PQX9</accession>
<gene>
    <name evidence="2" type="ORF">ELG94_10950</name>
    <name evidence="1" type="ORF">ELH40_37340</name>
</gene>
<evidence type="ECO:0000313" key="2">
    <source>
        <dbReference type="EMBL" id="TBF18813.1"/>
    </source>
</evidence>
<comment type="caution">
    <text evidence="2">The sequence shown here is derived from an EMBL/GenBank/DDBJ whole genome shotgun (WGS) entry which is preliminary data.</text>
</comment>
<evidence type="ECO:0000313" key="3">
    <source>
        <dbReference type="Proteomes" id="UP000291892"/>
    </source>
</evidence>
<proteinExistence type="predicted"/>